<dbReference type="KEGG" id="xap:XA3_03210"/>
<protein>
    <submittedName>
        <fullName evidence="1">Uncharacterized protein</fullName>
    </submittedName>
</protein>
<organism evidence="1 2">
    <name type="scientific">Xylocopilactobacillus apicola</name>
    <dbReference type="NCBI Taxonomy" id="2932184"/>
    <lineage>
        <taxon>Bacteria</taxon>
        <taxon>Bacillati</taxon>
        <taxon>Bacillota</taxon>
        <taxon>Bacilli</taxon>
        <taxon>Lactobacillales</taxon>
        <taxon>Lactobacillaceae</taxon>
        <taxon>Xylocopilactobacillus</taxon>
    </lineage>
</organism>
<dbReference type="EMBL" id="AP026802">
    <property type="protein sequence ID" value="BDR57880.1"/>
    <property type="molecule type" value="Genomic_DNA"/>
</dbReference>
<reference evidence="1 2" key="1">
    <citation type="journal article" date="2023" name="Microbiol. Spectr.">
        <title>Symbiosis of Carpenter Bees with Uncharacterized Lactic Acid Bacteria Showing NAD Auxotrophy.</title>
        <authorList>
            <person name="Kawasaki S."/>
            <person name="Ozawa K."/>
            <person name="Mori T."/>
            <person name="Yamamoto A."/>
            <person name="Ito M."/>
            <person name="Ohkuma M."/>
            <person name="Sakamoto M."/>
            <person name="Matsutani M."/>
        </authorList>
    </citation>
    <scope>NUCLEOTIDE SEQUENCE [LARGE SCALE GENOMIC DNA]</scope>
    <source>
        <strain evidence="1 2">XA3</strain>
    </source>
</reference>
<evidence type="ECO:0000313" key="2">
    <source>
        <dbReference type="Proteomes" id="UP001321861"/>
    </source>
</evidence>
<dbReference type="AlphaFoldDB" id="A0AAU9D8S8"/>
<proteinExistence type="predicted"/>
<dbReference type="RefSeq" id="WP_317635813.1">
    <property type="nucleotide sequence ID" value="NZ_AP026802.1"/>
</dbReference>
<keyword evidence="2" id="KW-1185">Reference proteome</keyword>
<dbReference type="Proteomes" id="UP001321861">
    <property type="component" value="Chromosome"/>
</dbReference>
<gene>
    <name evidence="1" type="ORF">XA3_03210</name>
</gene>
<sequence length="90" mass="10760">MRGEQENIIRAKHLFSIYQKLKRAIDRIKLNSPGIKLDQVMPDLLMAEQEIIKEYDEIYLLLQVRFLMNCEDFEELDLQYIDLDDLGDNK</sequence>
<accession>A0AAU9D8S8</accession>
<name>A0AAU9D8S8_9LACO</name>
<evidence type="ECO:0000313" key="1">
    <source>
        <dbReference type="EMBL" id="BDR57880.1"/>
    </source>
</evidence>